<organism evidence="2 3">
    <name type="scientific">Gossypium hirsutum</name>
    <name type="common">Upland cotton</name>
    <name type="synonym">Gossypium mexicanum</name>
    <dbReference type="NCBI Taxonomy" id="3635"/>
    <lineage>
        <taxon>Eukaryota</taxon>
        <taxon>Viridiplantae</taxon>
        <taxon>Streptophyta</taxon>
        <taxon>Embryophyta</taxon>
        <taxon>Tracheophyta</taxon>
        <taxon>Spermatophyta</taxon>
        <taxon>Magnoliopsida</taxon>
        <taxon>eudicotyledons</taxon>
        <taxon>Gunneridae</taxon>
        <taxon>Pentapetalae</taxon>
        <taxon>rosids</taxon>
        <taxon>malvids</taxon>
        <taxon>Malvales</taxon>
        <taxon>Malvaceae</taxon>
        <taxon>Malvoideae</taxon>
        <taxon>Gossypium</taxon>
    </lineage>
</organism>
<dbReference type="GeneID" id="107933986"/>
<dbReference type="PANTHER" id="PTHR33710:SF62">
    <property type="entry name" value="DUF4283 DOMAIN PROTEIN"/>
    <property type="match status" value="1"/>
</dbReference>
<proteinExistence type="predicted"/>
<dbReference type="GO" id="GO:0003824">
    <property type="term" value="F:catalytic activity"/>
    <property type="evidence" value="ECO:0007669"/>
    <property type="project" value="InterPro"/>
</dbReference>
<dbReference type="InterPro" id="IPR005135">
    <property type="entry name" value="Endo/exonuclease/phosphatase"/>
</dbReference>
<evidence type="ECO:0000313" key="2">
    <source>
        <dbReference type="Proteomes" id="UP000818029"/>
    </source>
</evidence>
<dbReference type="AlphaFoldDB" id="A0A1U8M810"/>
<dbReference type="PANTHER" id="PTHR33710">
    <property type="entry name" value="BNAC02G09200D PROTEIN"/>
    <property type="match status" value="1"/>
</dbReference>
<keyword evidence="2" id="KW-1185">Reference proteome</keyword>
<name>A0A1U8M810_GOSHI</name>
<dbReference type="STRING" id="3635.A0A1U8M810"/>
<gene>
    <name evidence="3" type="primary">LOC107933986</name>
</gene>
<dbReference type="KEGG" id="ghi:107933986"/>
<dbReference type="OrthoDB" id="999895at2759"/>
<dbReference type="PaxDb" id="3635-A0A1U8M810"/>
<feature type="domain" description="Endonuclease/exonuclease/phosphatase" evidence="1">
    <location>
        <begin position="4"/>
        <end position="225"/>
    </location>
</feature>
<accession>A0A1U8M810</accession>
<protein>
    <recommendedName>
        <fullName evidence="1">Endonuclease/exonuclease/phosphatase domain-containing protein</fullName>
    </recommendedName>
</protein>
<dbReference type="SMR" id="A0A1U8M810"/>
<reference evidence="2" key="1">
    <citation type="journal article" date="2020" name="Nat. Genet.">
        <title>Genomic diversifications of five Gossypium allopolyploid species and their impact on cotton improvement.</title>
        <authorList>
            <person name="Chen Z.J."/>
            <person name="Sreedasyam A."/>
            <person name="Ando A."/>
            <person name="Song Q."/>
            <person name="De Santiago L.M."/>
            <person name="Hulse-Kemp A.M."/>
            <person name="Ding M."/>
            <person name="Ye W."/>
            <person name="Kirkbride R.C."/>
            <person name="Jenkins J."/>
            <person name="Plott C."/>
            <person name="Lovell J."/>
            <person name="Lin Y.M."/>
            <person name="Vaughn R."/>
            <person name="Liu B."/>
            <person name="Simpson S."/>
            <person name="Scheffler B.E."/>
            <person name="Wen L."/>
            <person name="Saski C.A."/>
            <person name="Grover C.E."/>
            <person name="Hu G."/>
            <person name="Conover J.L."/>
            <person name="Carlson J.W."/>
            <person name="Shu S."/>
            <person name="Boston L.B."/>
            <person name="Williams M."/>
            <person name="Peterson D.G."/>
            <person name="McGee K."/>
            <person name="Jones D.C."/>
            <person name="Wendel J.F."/>
            <person name="Stelly D.M."/>
            <person name="Grimwood J."/>
            <person name="Schmutz J."/>
        </authorList>
    </citation>
    <scope>NUCLEOTIDE SEQUENCE [LARGE SCALE GENOMIC DNA]</scope>
    <source>
        <strain evidence="2">cv. TM-1</strain>
    </source>
</reference>
<evidence type="ECO:0000259" key="1">
    <source>
        <dbReference type="Pfam" id="PF03372"/>
    </source>
</evidence>
<dbReference type="Gene3D" id="3.60.10.10">
    <property type="entry name" value="Endonuclease/exonuclease/phosphatase"/>
    <property type="match status" value="1"/>
</dbReference>
<dbReference type="InterPro" id="IPR036691">
    <property type="entry name" value="Endo/exonu/phosph_ase_sf"/>
</dbReference>
<sequence>MKILSWNVRGLGNSRAIRRLQNALKLFNPQLVFLMETKLDNKRMERVQKQCGFQNGLDVSAEGSRGGLSLAWNGNNLIQVYSYSTYHIDVGINDKDNQNKWRFTGFYGNPRQANKQESWNLLRQLKNMYSLPWCVCGDFNEIMYAYEKIGGRVKDERQMDEFRRVLEECDLVDMGFHGQKFTWERGNFADTNIRERLDRGLANLEWLNLFNDYFVQNLPHSFSDHCPILIKITPKMKHFGNHFFRFESWWITESSCEELIKEV</sequence>
<dbReference type="RefSeq" id="XP_016721798.1">
    <property type="nucleotide sequence ID" value="XM_016866309.1"/>
</dbReference>
<dbReference type="SUPFAM" id="SSF56219">
    <property type="entry name" value="DNase I-like"/>
    <property type="match status" value="1"/>
</dbReference>
<dbReference type="Pfam" id="PF03372">
    <property type="entry name" value="Exo_endo_phos"/>
    <property type="match status" value="1"/>
</dbReference>
<reference evidence="3" key="2">
    <citation type="submission" date="2025-08" db="UniProtKB">
        <authorList>
            <consortium name="RefSeq"/>
        </authorList>
    </citation>
    <scope>IDENTIFICATION</scope>
</reference>
<evidence type="ECO:0000313" key="3">
    <source>
        <dbReference type="RefSeq" id="XP_016721798.1"/>
    </source>
</evidence>
<dbReference type="Proteomes" id="UP000818029">
    <property type="component" value="Chromosome A07"/>
</dbReference>